<dbReference type="VEuPathDB" id="AmoebaDB:NfTy_005700"/>
<keyword evidence="4" id="KW-1185">Reference proteome</keyword>
<feature type="compositionally biased region" description="Basic and acidic residues" evidence="1">
    <location>
        <begin position="82"/>
        <end position="92"/>
    </location>
</feature>
<dbReference type="EMBL" id="VFQX01000004">
    <property type="protein sequence ID" value="KAF0983894.1"/>
    <property type="molecule type" value="Genomic_DNA"/>
</dbReference>
<feature type="domain" description="NYN" evidence="2">
    <location>
        <begin position="130"/>
        <end position="214"/>
    </location>
</feature>
<sequence length="220" mass="24845">MNTSSPPNTMKICLFSNSDPSTPRYSSPAIPIVKQVQSHVSNAHVRSSNCCNGDDDSSQLPSSIPSMNLSQMKETRNEMCRNNTEKQVHEKTSYFPSQSRPPSLQDETRTTLPQQGLASVLSRDHKRKTAAIYIDLDNFPIRTDAHADYSSVLEEIETKYQFKIISKKIFGDLIQFSKLPSELQYSHQLINCPKVNSRKNTTDIALAIDIIRDLERKKAV</sequence>
<evidence type="ECO:0000256" key="1">
    <source>
        <dbReference type="SAM" id="MobiDB-lite"/>
    </source>
</evidence>
<dbReference type="GeneID" id="68115027"/>
<dbReference type="InterPro" id="IPR021139">
    <property type="entry name" value="NYN"/>
</dbReference>
<dbReference type="Pfam" id="PF01936">
    <property type="entry name" value="NYN"/>
    <property type="match status" value="1"/>
</dbReference>
<dbReference type="Gene3D" id="3.40.50.1010">
    <property type="entry name" value="5'-nuclease"/>
    <property type="match status" value="1"/>
</dbReference>
<protein>
    <recommendedName>
        <fullName evidence="2">NYN domain-containing protein</fullName>
    </recommendedName>
</protein>
<dbReference type="VEuPathDB" id="AmoebaDB:NF0018360"/>
<evidence type="ECO:0000313" key="4">
    <source>
        <dbReference type="Proteomes" id="UP000444721"/>
    </source>
</evidence>
<evidence type="ECO:0000259" key="2">
    <source>
        <dbReference type="Pfam" id="PF01936"/>
    </source>
</evidence>
<evidence type="ECO:0000313" key="3">
    <source>
        <dbReference type="EMBL" id="KAF0983894.1"/>
    </source>
</evidence>
<dbReference type="Proteomes" id="UP000444721">
    <property type="component" value="Unassembled WGS sequence"/>
</dbReference>
<dbReference type="GO" id="GO:0004540">
    <property type="term" value="F:RNA nuclease activity"/>
    <property type="evidence" value="ECO:0007669"/>
    <property type="project" value="InterPro"/>
</dbReference>
<dbReference type="RefSeq" id="XP_044568607.1">
    <property type="nucleotide sequence ID" value="XM_044711594.1"/>
</dbReference>
<dbReference type="VEuPathDB" id="AmoebaDB:FDP41_007809"/>
<accession>A0A6A5CBE3</accession>
<comment type="caution">
    <text evidence="3">The sequence shown here is derived from an EMBL/GenBank/DDBJ whole genome shotgun (WGS) entry which is preliminary data.</text>
</comment>
<dbReference type="AlphaFoldDB" id="A0A6A5CBE3"/>
<proteinExistence type="predicted"/>
<gene>
    <name evidence="3" type="ORF">FDP41_007809</name>
</gene>
<reference evidence="3 4" key="1">
    <citation type="journal article" date="2019" name="Sci. Rep.">
        <title>Nanopore sequencing improves the draft genome of the human pathogenic amoeba Naegleria fowleri.</title>
        <authorList>
            <person name="Liechti N."/>
            <person name="Schurch N."/>
            <person name="Bruggmann R."/>
            <person name="Wittwer M."/>
        </authorList>
    </citation>
    <scope>NUCLEOTIDE SEQUENCE [LARGE SCALE GENOMIC DNA]</scope>
    <source>
        <strain evidence="3 4">ATCC 30894</strain>
    </source>
</reference>
<organism evidence="3 4">
    <name type="scientific">Naegleria fowleri</name>
    <name type="common">Brain eating amoeba</name>
    <dbReference type="NCBI Taxonomy" id="5763"/>
    <lineage>
        <taxon>Eukaryota</taxon>
        <taxon>Discoba</taxon>
        <taxon>Heterolobosea</taxon>
        <taxon>Tetramitia</taxon>
        <taxon>Eutetramitia</taxon>
        <taxon>Vahlkampfiidae</taxon>
        <taxon>Naegleria</taxon>
    </lineage>
</organism>
<feature type="region of interest" description="Disordered" evidence="1">
    <location>
        <begin position="82"/>
        <end position="111"/>
    </location>
</feature>
<feature type="region of interest" description="Disordered" evidence="1">
    <location>
        <begin position="45"/>
        <end position="66"/>
    </location>
</feature>
<name>A0A6A5CBE3_NAEFO</name>